<evidence type="ECO:0000256" key="1">
    <source>
        <dbReference type="SAM" id="Phobius"/>
    </source>
</evidence>
<feature type="transmembrane region" description="Helical" evidence="1">
    <location>
        <begin position="524"/>
        <end position="545"/>
    </location>
</feature>
<dbReference type="RefSeq" id="WP_349431907.1">
    <property type="nucleotide sequence ID" value="NZ_CP157743.1"/>
</dbReference>
<keyword evidence="3" id="KW-1185">Reference proteome</keyword>
<sequence>MTMDKVPEPLKPWIGWVLEEEKEYGCPFLFNNYERKHCSWPGLLTLDLQERQGKFSASWTLFRQDWVMLPGGDKHWPQNVTVNDRPATVIKRHGKPALLLPQGDYLIDGEFLWDAIPENLALADGTGLLSLIVAGKQISYPTIKQGSVWLKESDIGRKKSDSVRNRIDLQVFRKVYDNVPLQLITYLELEVSGDQREIQLPHALLTSFIPISLNSPLPARIEADGSLRVQVRPGRWHIELNARHPDHLQKLTFNVDDESWPAAEIWVFQGLPYQRLVEIENLPAVDPSQTNLPAQWRNLPAYRVKQGDSMAFKVIRRGDPQPEPNRLNLTRKLWLDFDGGGYSVEDHISGKMTKGWRLNVLPEMQLGQVKLNGRNQLITRLDGSTEGVEVRKGQLQIKADSRINGAIDSLSAVGWQQDFHQVNAELNIPPGWRLLAAGGVDNDPSSWISRWTLLDLFLVLIAALAMSRLWNYYWGLLALLTLVLIWHEADAPRFVWLNILAALALIRVLPAGRLLHWVKSYRNLSWLGLLVIAIPFMVDQVRVGLYPQLEKRWQPIAPSPYVLTDAAQKKAEPMLAEQQAAGRALSKSRSAYPMASYQDKSVDFDRIDPDAKVQTGPGLPQWQWHKVHLSWNGRVDPSQQIELWYLSPPLTMLLNFLRVALVLVLSLLMFGVLDKKLKLSMPVWSLMLIMPMLAAPVEKVYADFPDQQMLDELKGRLLKAPDCVPDCAQIAAMKVNIGVQDMRIELQIHARQAVAVPLPARYEQWFPAQVRVDGETTHAWLRQEDGRLWLSLSRGLHQVELRGLNPPDYKFTLPLPLKPHRVLVEATGWSVEGVYENGRVDDQLQFTRLKTRQQQKEIATLQQNALPPFIRIERTLQLGLDWRINTRIVRVERTNAPVMLEFPLLPGESVTTANVRVKDQRVLVNMPAEQQVMHWQSLLEKNERIELHAGETSQWTEVWRADISPTWHLETDGIAVVHHQDRQGRWLPEWRPWPGETVTLRISRPEAIAGETLTIDKTELEIKPGKRSQTAKLTLQIRSSKGVQHAVTLPEQAVLQSVSIDGVTQPIRQKGRAVTLPVKPGEQQFVLNWHENKEQRSWLTTSEINLGAGSVNSHIRVILGRDRWVLFTLGPKFGPAALIWGVLIVLALLAVGLAKIELTPLKHWQWFLLLIGLSQIPVAAGLLVVIWLMALGIRAKKTVSTPAYFNFFQVLLGGLTLIALLLLFYAVQQGLLGSPDMQISGNQSSAYRLNWYQDRNAASLPTATVVSAPLMIYRILMLLWSLWLAVALLDWLKWGWRCFSSGALWKQRTVKESK</sequence>
<feature type="transmembrane region" description="Helical" evidence="1">
    <location>
        <begin position="1133"/>
        <end position="1154"/>
    </location>
</feature>
<feature type="transmembrane region" description="Helical" evidence="1">
    <location>
        <begin position="1166"/>
        <end position="1191"/>
    </location>
</feature>
<keyword evidence="1" id="KW-0472">Membrane</keyword>
<evidence type="ECO:0000313" key="2">
    <source>
        <dbReference type="EMBL" id="XBS21195.1"/>
    </source>
</evidence>
<organism evidence="2 3">
    <name type="scientific">Methylomarinum roseum</name>
    <dbReference type="NCBI Taxonomy" id="3067653"/>
    <lineage>
        <taxon>Bacteria</taxon>
        <taxon>Pseudomonadati</taxon>
        <taxon>Pseudomonadota</taxon>
        <taxon>Gammaproteobacteria</taxon>
        <taxon>Methylococcales</taxon>
        <taxon>Methylococcaceae</taxon>
        <taxon>Methylomarinum</taxon>
    </lineage>
</organism>
<proteinExistence type="predicted"/>
<dbReference type="EMBL" id="CP157743">
    <property type="protein sequence ID" value="XBS21195.1"/>
    <property type="molecule type" value="Genomic_DNA"/>
</dbReference>
<feature type="transmembrane region" description="Helical" evidence="1">
    <location>
        <begin position="1271"/>
        <end position="1292"/>
    </location>
</feature>
<protein>
    <submittedName>
        <fullName evidence="2">Uncharacterized protein</fullName>
    </submittedName>
</protein>
<feature type="transmembrane region" description="Helical" evidence="1">
    <location>
        <begin position="472"/>
        <end position="489"/>
    </location>
</feature>
<feature type="transmembrane region" description="Helical" evidence="1">
    <location>
        <begin position="495"/>
        <end position="512"/>
    </location>
</feature>
<evidence type="ECO:0000313" key="3">
    <source>
        <dbReference type="Proteomes" id="UP001225378"/>
    </source>
</evidence>
<dbReference type="KEGG" id="mech:Q9L42_003480"/>
<name>A0AAU7NW30_9GAMM</name>
<dbReference type="Proteomes" id="UP001225378">
    <property type="component" value="Chromosome"/>
</dbReference>
<feature type="transmembrane region" description="Helical" evidence="1">
    <location>
        <begin position="1203"/>
        <end position="1227"/>
    </location>
</feature>
<gene>
    <name evidence="2" type="ORF">Q9L42_003480</name>
</gene>
<keyword evidence="1" id="KW-1133">Transmembrane helix</keyword>
<feature type="transmembrane region" description="Helical" evidence="1">
    <location>
        <begin position="652"/>
        <end position="673"/>
    </location>
</feature>
<accession>A0AAU7NW30</accession>
<reference evidence="2 3" key="1">
    <citation type="journal article" date="2024" name="Microbiology">
        <title>Methylomarinum rosea sp. nov., a novel halophilic methanotrophic bacterium from the hypersaline Lake Elton.</title>
        <authorList>
            <person name="Suleimanov R.Z."/>
            <person name="Oshkin I.Y."/>
            <person name="Danilova O.V."/>
            <person name="Suzina N.E."/>
            <person name="Dedysh S.N."/>
        </authorList>
    </citation>
    <scope>NUCLEOTIDE SEQUENCE [LARGE SCALE GENOMIC DNA]</scope>
    <source>
        <strain evidence="2 3">Ch1-1</strain>
    </source>
</reference>
<keyword evidence="1" id="KW-0812">Transmembrane</keyword>